<dbReference type="Proteomes" id="UP000276542">
    <property type="component" value="Unassembled WGS sequence"/>
</dbReference>
<evidence type="ECO:0000313" key="1">
    <source>
        <dbReference type="EMBL" id="RJS46393.1"/>
    </source>
</evidence>
<dbReference type="RefSeq" id="WP_120060365.1">
    <property type="nucleotide sequence ID" value="NZ_QYRP01000002.1"/>
</dbReference>
<dbReference type="EMBL" id="QYRP01000002">
    <property type="protein sequence ID" value="RJS46393.1"/>
    <property type="molecule type" value="Genomic_DNA"/>
</dbReference>
<evidence type="ECO:0000313" key="2">
    <source>
        <dbReference type="Proteomes" id="UP000276542"/>
    </source>
</evidence>
<comment type="caution">
    <text evidence="1">The sequence shown here is derived from an EMBL/GenBank/DDBJ whole genome shotgun (WGS) entry which is preliminary data.</text>
</comment>
<keyword evidence="2" id="KW-1185">Reference proteome</keyword>
<dbReference type="AlphaFoldDB" id="A0A3A5H6X6"/>
<accession>A0A3A5H6X6</accession>
<organism evidence="1 2">
    <name type="scientific">Nocardioides cavernaquae</name>
    <dbReference type="NCBI Taxonomy" id="2321396"/>
    <lineage>
        <taxon>Bacteria</taxon>
        <taxon>Bacillati</taxon>
        <taxon>Actinomycetota</taxon>
        <taxon>Actinomycetes</taxon>
        <taxon>Propionibacteriales</taxon>
        <taxon>Nocardioidaceae</taxon>
        <taxon>Nocardioides</taxon>
    </lineage>
</organism>
<reference evidence="2" key="1">
    <citation type="submission" date="2018-09" db="EMBL/GenBank/DDBJ databases">
        <authorList>
            <person name="Zhu H."/>
        </authorList>
    </citation>
    <scope>NUCLEOTIDE SEQUENCE [LARGE SCALE GENOMIC DNA]</scope>
    <source>
        <strain evidence="2">K1W22B-1</strain>
    </source>
</reference>
<proteinExistence type="predicted"/>
<sequence length="76" mass="7781">MGNHDTTAALTELERALGTPVPDAFAALGSADAEHLTAAIRTAQARQGAQLEGAVTDALNHVPRPLRGAVRKAVGL</sequence>
<name>A0A3A5H6X6_9ACTN</name>
<protein>
    <submittedName>
        <fullName evidence="1">Uncharacterized protein</fullName>
    </submittedName>
</protein>
<dbReference type="OrthoDB" id="3699287at2"/>
<gene>
    <name evidence="1" type="ORF">D4739_09325</name>
</gene>